<protein>
    <recommendedName>
        <fullName evidence="6">Phosphoenolpyruvate synthase</fullName>
        <ecNumber evidence="5">2.7.9.2</ecNumber>
    </recommendedName>
    <alternativeName>
        <fullName evidence="13">Pyruvate, water dikinase</fullName>
    </alternativeName>
</protein>
<keyword evidence="8" id="KW-0479">Metal-binding</keyword>
<evidence type="ECO:0000256" key="13">
    <source>
        <dbReference type="ARBA" id="ARBA00033470"/>
    </source>
</evidence>
<dbReference type="GO" id="GO:0008986">
    <property type="term" value="F:pyruvate, water dikinase activity"/>
    <property type="evidence" value="ECO:0007669"/>
    <property type="project" value="UniProtKB-EC"/>
</dbReference>
<keyword evidence="18" id="KW-0670">Pyruvate</keyword>
<dbReference type="Pfam" id="PF01326">
    <property type="entry name" value="PPDK_N"/>
    <property type="match status" value="1"/>
</dbReference>
<accession>U2Q9D3</accession>
<keyword evidence="7" id="KW-0808">Transferase</keyword>
<name>U2Q9D3_9ACTN</name>
<dbReference type="InterPro" id="IPR013815">
    <property type="entry name" value="ATP_grasp_subdomain_1"/>
</dbReference>
<comment type="cofactor">
    <cofactor evidence="1">
        <name>Mg(2+)</name>
        <dbReference type="ChEBI" id="CHEBI:18420"/>
    </cofactor>
</comment>
<dbReference type="GeneID" id="95359529"/>
<dbReference type="EC" id="2.7.9.2" evidence="5"/>
<evidence type="ECO:0000256" key="1">
    <source>
        <dbReference type="ARBA" id="ARBA00001946"/>
    </source>
</evidence>
<evidence type="ECO:0000256" key="14">
    <source>
        <dbReference type="ARBA" id="ARBA00047700"/>
    </source>
</evidence>
<evidence type="ECO:0000256" key="16">
    <source>
        <dbReference type="SAM" id="Phobius"/>
    </source>
</evidence>
<dbReference type="SUPFAM" id="SSF56059">
    <property type="entry name" value="Glutathione synthetase ATP-binding domain-like"/>
    <property type="match status" value="1"/>
</dbReference>
<keyword evidence="10" id="KW-0418">Kinase</keyword>
<evidence type="ECO:0000256" key="3">
    <source>
        <dbReference type="ARBA" id="ARBA00004742"/>
    </source>
</evidence>
<keyword evidence="9" id="KW-0547">Nucleotide-binding</keyword>
<comment type="catalytic activity">
    <reaction evidence="14">
        <text>pyruvate + ATP + H2O = phosphoenolpyruvate + AMP + phosphate + 2 H(+)</text>
        <dbReference type="Rhea" id="RHEA:11364"/>
        <dbReference type="ChEBI" id="CHEBI:15361"/>
        <dbReference type="ChEBI" id="CHEBI:15377"/>
        <dbReference type="ChEBI" id="CHEBI:15378"/>
        <dbReference type="ChEBI" id="CHEBI:30616"/>
        <dbReference type="ChEBI" id="CHEBI:43474"/>
        <dbReference type="ChEBI" id="CHEBI:58702"/>
        <dbReference type="ChEBI" id="CHEBI:456215"/>
        <dbReference type="EC" id="2.7.9.2"/>
    </reaction>
</comment>
<comment type="similarity">
    <text evidence="4">Belongs to the PEP-utilizing enzyme family.</text>
</comment>
<evidence type="ECO:0000256" key="10">
    <source>
        <dbReference type="ARBA" id="ARBA00022777"/>
    </source>
</evidence>
<evidence type="ECO:0000313" key="19">
    <source>
        <dbReference type="Proteomes" id="UP000017052"/>
    </source>
</evidence>
<feature type="compositionally biased region" description="Acidic residues" evidence="15">
    <location>
        <begin position="182"/>
        <end position="194"/>
    </location>
</feature>
<keyword evidence="16" id="KW-0812">Transmembrane</keyword>
<evidence type="ECO:0000256" key="15">
    <source>
        <dbReference type="SAM" id="MobiDB-lite"/>
    </source>
</evidence>
<evidence type="ECO:0000256" key="2">
    <source>
        <dbReference type="ARBA" id="ARBA00002988"/>
    </source>
</evidence>
<keyword evidence="11" id="KW-0067">ATP-binding</keyword>
<dbReference type="EMBL" id="ACVN02000249">
    <property type="protein sequence ID" value="ERK52709.1"/>
    <property type="molecule type" value="Genomic_DNA"/>
</dbReference>
<keyword evidence="19" id="KW-1185">Reference proteome</keyword>
<comment type="function">
    <text evidence="2">Catalyzes the phosphorylation of pyruvate to phosphoenolpyruvate.</text>
</comment>
<feature type="compositionally biased region" description="Low complexity" evidence="15">
    <location>
        <begin position="272"/>
        <end position="288"/>
    </location>
</feature>
<dbReference type="RefSeq" id="WP_021798284.1">
    <property type="nucleotide sequence ID" value="NZ_ACVN02000249.1"/>
</dbReference>
<keyword evidence="16" id="KW-1133">Transmembrane helix</keyword>
<evidence type="ECO:0000259" key="17">
    <source>
        <dbReference type="Pfam" id="PF01326"/>
    </source>
</evidence>
<comment type="pathway">
    <text evidence="3">Carbohydrate biosynthesis; gluconeogenesis.</text>
</comment>
<evidence type="ECO:0000256" key="9">
    <source>
        <dbReference type="ARBA" id="ARBA00022741"/>
    </source>
</evidence>
<dbReference type="Proteomes" id="UP000017052">
    <property type="component" value="Unassembled WGS sequence"/>
</dbReference>
<dbReference type="AlphaFoldDB" id="U2Q9D3"/>
<comment type="caution">
    <text evidence="18">The sequence shown here is derived from an EMBL/GenBank/DDBJ whole genome shotgun (WGS) entry which is preliminary data.</text>
</comment>
<keyword evidence="12" id="KW-0460">Magnesium</keyword>
<feature type="domain" description="Pyruvate phosphate dikinase AMP/ATP-binding" evidence="17">
    <location>
        <begin position="14"/>
        <end position="165"/>
    </location>
</feature>
<feature type="compositionally biased region" description="Low complexity" evidence="15">
    <location>
        <begin position="309"/>
        <end position="321"/>
    </location>
</feature>
<feature type="compositionally biased region" description="Low complexity" evidence="15">
    <location>
        <begin position="255"/>
        <end position="265"/>
    </location>
</feature>
<evidence type="ECO:0000256" key="5">
    <source>
        <dbReference type="ARBA" id="ARBA00011996"/>
    </source>
</evidence>
<dbReference type="GO" id="GO:0005524">
    <property type="term" value="F:ATP binding"/>
    <property type="evidence" value="ECO:0007669"/>
    <property type="project" value="UniProtKB-KW"/>
</dbReference>
<evidence type="ECO:0000256" key="6">
    <source>
        <dbReference type="ARBA" id="ARBA00021623"/>
    </source>
</evidence>
<evidence type="ECO:0000256" key="7">
    <source>
        <dbReference type="ARBA" id="ARBA00022679"/>
    </source>
</evidence>
<feature type="region of interest" description="Disordered" evidence="15">
    <location>
        <begin position="166"/>
        <end position="212"/>
    </location>
</feature>
<keyword evidence="16" id="KW-0472">Membrane</keyword>
<dbReference type="PANTHER" id="PTHR43030:SF1">
    <property type="entry name" value="PHOSPHOENOLPYRUVATE SYNTHASE"/>
    <property type="match status" value="1"/>
</dbReference>
<feature type="transmembrane region" description="Helical" evidence="16">
    <location>
        <begin position="394"/>
        <end position="411"/>
    </location>
</feature>
<organism evidence="18 19">
    <name type="scientific">Propionibacterium acidifaciens F0233</name>
    <dbReference type="NCBI Taxonomy" id="553198"/>
    <lineage>
        <taxon>Bacteria</taxon>
        <taxon>Bacillati</taxon>
        <taxon>Actinomycetota</taxon>
        <taxon>Actinomycetes</taxon>
        <taxon>Propionibacteriales</taxon>
        <taxon>Propionibacteriaceae</taxon>
        <taxon>Propionibacterium</taxon>
    </lineage>
</organism>
<proteinExistence type="inferred from homology"/>
<gene>
    <name evidence="18" type="ORF">HMPREF0682_0897</name>
</gene>
<evidence type="ECO:0000256" key="8">
    <source>
        <dbReference type="ARBA" id="ARBA00022723"/>
    </source>
</evidence>
<dbReference type="InterPro" id="IPR006319">
    <property type="entry name" value="PEP_synth"/>
</dbReference>
<dbReference type="InterPro" id="IPR002192">
    <property type="entry name" value="PPDK_AMP/ATP-bd"/>
</dbReference>
<dbReference type="Gene3D" id="3.30.1490.20">
    <property type="entry name" value="ATP-grasp fold, A domain"/>
    <property type="match status" value="1"/>
</dbReference>
<evidence type="ECO:0000313" key="18">
    <source>
        <dbReference type="EMBL" id="ERK52709.1"/>
    </source>
</evidence>
<evidence type="ECO:0000256" key="4">
    <source>
        <dbReference type="ARBA" id="ARBA00007837"/>
    </source>
</evidence>
<evidence type="ECO:0000256" key="12">
    <source>
        <dbReference type="ARBA" id="ARBA00022842"/>
    </source>
</evidence>
<feature type="region of interest" description="Disordered" evidence="15">
    <location>
        <begin position="242"/>
        <end position="396"/>
    </location>
</feature>
<dbReference type="GO" id="GO:0046872">
    <property type="term" value="F:metal ion binding"/>
    <property type="evidence" value="ECO:0007669"/>
    <property type="project" value="UniProtKB-KW"/>
</dbReference>
<dbReference type="PANTHER" id="PTHR43030">
    <property type="entry name" value="PHOSPHOENOLPYRUVATE SYNTHASE"/>
    <property type="match status" value="1"/>
</dbReference>
<reference evidence="18" key="1">
    <citation type="submission" date="2013-08" db="EMBL/GenBank/DDBJ databases">
        <authorList>
            <person name="Durkin A.S."/>
            <person name="Haft D.R."/>
            <person name="McCorrison J."/>
            <person name="Torralba M."/>
            <person name="Gillis M."/>
            <person name="Haft D.H."/>
            <person name="Methe B."/>
            <person name="Sutton G."/>
            <person name="Nelson K.E."/>
        </authorList>
    </citation>
    <scope>NUCLEOTIDE SEQUENCE [LARGE SCALE GENOMIC DNA]</scope>
    <source>
        <strain evidence="18">F0233</strain>
    </source>
</reference>
<evidence type="ECO:0000256" key="11">
    <source>
        <dbReference type="ARBA" id="ARBA00022840"/>
    </source>
</evidence>
<sequence length="417" mass="42513">MIVELSYIRSSDTDSVGRTAARLGERLRNGVEVAPGFVVTADDLAELAEREQLPARLEGASPEEAAAIAAEVIGAAELPADLVDDLAGSIAALGRDAWVSVQASPAGRDLGVSREVLGPVRGADATWELVRRVWASLWTPEAVARREEKGVADAQDGLAVLVQRAEAPAEPVGAERPAQEELPVEEPDAEEAGSEEAHEAESAEEVVAEAERIEDEARVVESAEIIADEAEPAEAAEVIVEEAEAAETAARERPAGTAAAGGSTAPDDDAEPAGPEGPAGTEPEGTGAEPREPRGAGPAEDGIVEAEVTAAGAPSEETAGGEPAGPEEPSPTTAVEAGTVGERADGRTIGGAAEEPPSGEPGDGSGATEARGSTSAEGGRPARDDPGPARRRRTAAPLIIGVLLAIAVLLAKRRRHR</sequence>